<organism evidence="11 12">
    <name type="scientific">Lithohypha guttulata</name>
    <dbReference type="NCBI Taxonomy" id="1690604"/>
    <lineage>
        <taxon>Eukaryota</taxon>
        <taxon>Fungi</taxon>
        <taxon>Dikarya</taxon>
        <taxon>Ascomycota</taxon>
        <taxon>Pezizomycotina</taxon>
        <taxon>Eurotiomycetes</taxon>
        <taxon>Chaetothyriomycetidae</taxon>
        <taxon>Chaetothyriales</taxon>
        <taxon>Trichomeriaceae</taxon>
        <taxon>Lithohypha</taxon>
    </lineage>
</organism>
<evidence type="ECO:0000256" key="9">
    <source>
        <dbReference type="SAM" id="MobiDB-lite"/>
    </source>
</evidence>
<keyword evidence="7 8" id="KW-0544">Nucleosome core</keyword>
<evidence type="ECO:0000256" key="8">
    <source>
        <dbReference type="RuleBase" id="RU000528"/>
    </source>
</evidence>
<evidence type="ECO:0000256" key="1">
    <source>
        <dbReference type="ARBA" id="ARBA00004123"/>
    </source>
</evidence>
<dbReference type="InterPro" id="IPR001951">
    <property type="entry name" value="Histone_H4"/>
</dbReference>
<protein>
    <recommendedName>
        <fullName evidence="8">Histone H4</fullName>
    </recommendedName>
</protein>
<comment type="subcellular location">
    <subcellularLocation>
        <location evidence="2">Chromosome</location>
    </subcellularLocation>
    <subcellularLocation>
        <location evidence="1">Nucleus</location>
    </subcellularLocation>
</comment>
<evidence type="ECO:0000256" key="3">
    <source>
        <dbReference type="ARBA" id="ARBA00006564"/>
    </source>
</evidence>
<keyword evidence="12" id="KW-1185">Reference proteome</keyword>
<comment type="function">
    <text evidence="8">Core component of nucleosome. Nucleosomes wrap and compact DNA into chromatin, limiting DNA accessibility to the cellular machineries which require DNA as a template. Histones thereby play a central role in transcription regulation, DNA repair, DNA replication and chromosomal stability. DNA accessibility is regulated via a complex set of post-translational modifications of histones, also called histone code, and nucleosome remodeling.</text>
</comment>
<evidence type="ECO:0000256" key="2">
    <source>
        <dbReference type="ARBA" id="ARBA00004286"/>
    </source>
</evidence>
<comment type="caution">
    <text evidence="11">The sequence shown here is derived from an EMBL/GenBank/DDBJ whole genome shotgun (WGS) entry which is preliminary data.</text>
</comment>
<evidence type="ECO:0000256" key="7">
    <source>
        <dbReference type="ARBA" id="ARBA00023269"/>
    </source>
</evidence>
<dbReference type="SUPFAM" id="SSF47113">
    <property type="entry name" value="Histone-fold"/>
    <property type="match status" value="1"/>
</dbReference>
<keyword evidence="5 8" id="KW-0238">DNA-binding</keyword>
<keyword evidence="4 8" id="KW-0158">Chromosome</keyword>
<dbReference type="CDD" id="cd22912">
    <property type="entry name" value="HFD_H4"/>
    <property type="match status" value="1"/>
</dbReference>
<evidence type="ECO:0000313" key="12">
    <source>
        <dbReference type="Proteomes" id="UP001345013"/>
    </source>
</evidence>
<evidence type="ECO:0000313" key="11">
    <source>
        <dbReference type="EMBL" id="KAK5079636.1"/>
    </source>
</evidence>
<dbReference type="PRINTS" id="PR00623">
    <property type="entry name" value="HISTONEH4"/>
</dbReference>
<sequence length="185" mass="21257">MSTPSSSTNHQQADPTPPTNTKRPNTATRPGIAINRPIPLPQLGQLRFKRRKLRPEEITRLALNKPTIRRLARRGGVRRIKADIYAETQNVIRDRIKDILRPAIAIVEHQGRKTLTSLDIVYALKLLGNPIYGCGTIVHGDAIRSNAAYMRRRRQANARNVQEREREEREVRIDQYLRQMRTGAR</sequence>
<proteinExistence type="inferred from homology"/>
<gene>
    <name evidence="11" type="primary">H3F3C</name>
    <name evidence="11" type="ORF">LTR24_009101</name>
</gene>
<dbReference type="Pfam" id="PF02969">
    <property type="entry name" value="TAF"/>
    <property type="match status" value="1"/>
</dbReference>
<feature type="region of interest" description="Disordered" evidence="9">
    <location>
        <begin position="1"/>
        <end position="36"/>
    </location>
</feature>
<dbReference type="PANTHER" id="PTHR10484">
    <property type="entry name" value="HISTONE H4"/>
    <property type="match status" value="1"/>
</dbReference>
<dbReference type="EMBL" id="JAVRRG010000181">
    <property type="protein sequence ID" value="KAK5079636.1"/>
    <property type="molecule type" value="Genomic_DNA"/>
</dbReference>
<dbReference type="InterPro" id="IPR004823">
    <property type="entry name" value="TAF_TATA-bd_Histone-like_dom"/>
</dbReference>
<accession>A0ABR0JY17</accession>
<feature type="compositionally biased region" description="Polar residues" evidence="9">
    <location>
        <begin position="1"/>
        <end position="14"/>
    </location>
</feature>
<dbReference type="Proteomes" id="UP001345013">
    <property type="component" value="Unassembled WGS sequence"/>
</dbReference>
<evidence type="ECO:0000256" key="4">
    <source>
        <dbReference type="ARBA" id="ARBA00022454"/>
    </source>
</evidence>
<keyword evidence="6 8" id="KW-0539">Nucleus</keyword>
<name>A0ABR0JY17_9EURO</name>
<dbReference type="SMART" id="SM00803">
    <property type="entry name" value="TAF"/>
    <property type="match status" value="1"/>
</dbReference>
<dbReference type="Gene3D" id="1.10.20.10">
    <property type="entry name" value="Histone, subunit A"/>
    <property type="match status" value="1"/>
</dbReference>
<feature type="compositionally biased region" description="Low complexity" evidence="9">
    <location>
        <begin position="19"/>
        <end position="30"/>
    </location>
</feature>
<comment type="similarity">
    <text evidence="3 8">Belongs to the histone H4 family.</text>
</comment>
<evidence type="ECO:0000259" key="10">
    <source>
        <dbReference type="SMART" id="SM00803"/>
    </source>
</evidence>
<evidence type="ECO:0000256" key="5">
    <source>
        <dbReference type="ARBA" id="ARBA00023125"/>
    </source>
</evidence>
<dbReference type="SMART" id="SM00417">
    <property type="entry name" value="H4"/>
    <property type="match status" value="1"/>
</dbReference>
<reference evidence="11 12" key="1">
    <citation type="submission" date="2023-08" db="EMBL/GenBank/DDBJ databases">
        <title>Black Yeasts Isolated from many extreme environments.</title>
        <authorList>
            <person name="Coleine C."/>
            <person name="Stajich J.E."/>
            <person name="Selbmann L."/>
        </authorList>
    </citation>
    <scope>NUCLEOTIDE SEQUENCE [LARGE SCALE GENOMIC DNA]</scope>
    <source>
        <strain evidence="11 12">CCFEE 5885</strain>
    </source>
</reference>
<feature type="domain" description="TATA box binding protein associated factor (TAF) histone-like fold" evidence="10">
    <location>
        <begin position="61"/>
        <end position="125"/>
    </location>
</feature>
<comment type="subunit">
    <text evidence="8">The nucleosome is a histone octamer containing two molecules each of H2A, H2B, H3 and H4 assembled in one H3-H4 heterotetramer and two H2A-H2B heterodimers. The octamer wraps approximately 147 bp of DNA.</text>
</comment>
<dbReference type="InterPro" id="IPR009072">
    <property type="entry name" value="Histone-fold"/>
</dbReference>
<evidence type="ECO:0000256" key="6">
    <source>
        <dbReference type="ARBA" id="ARBA00023242"/>
    </source>
</evidence>